<dbReference type="EMBL" id="FLUO01000001">
    <property type="protein sequence ID" value="SBV98881.1"/>
    <property type="molecule type" value="Genomic_DNA"/>
</dbReference>
<sequence length="139" mass="14715">MNTKTIATLAMLGAFGLGGAAWAADAASDTSADTFMPGIDCPGPGMMRGAGPDGRGAGFHGRRFDPNRELTADQVRVLTQAHLIRMGDDDQLKVGEVHESTAKTYTVQLLKTDGTVARTIELGKNGMPLRGGLRMQQQQ</sequence>
<feature type="signal peptide" evidence="1">
    <location>
        <begin position="1"/>
        <end position="23"/>
    </location>
</feature>
<evidence type="ECO:0000256" key="1">
    <source>
        <dbReference type="SAM" id="SignalP"/>
    </source>
</evidence>
<reference evidence="2" key="1">
    <citation type="submission" date="2016-04" db="EMBL/GenBank/DDBJ databases">
        <authorList>
            <person name="Evans L.H."/>
            <person name="Alamgir A."/>
            <person name="Owens N."/>
            <person name="Weber N.D."/>
            <person name="Virtaneva K."/>
            <person name="Barbian K."/>
            <person name="Babar A."/>
            <person name="Rosenke K."/>
        </authorList>
    </citation>
    <scope>NUCLEOTIDE SEQUENCE</scope>
    <source>
        <strain evidence="2">86</strain>
    </source>
</reference>
<accession>A0A212JHJ6</accession>
<name>A0A212JHJ6_9PROT</name>
<evidence type="ECO:0008006" key="3">
    <source>
        <dbReference type="Google" id="ProtNLM"/>
    </source>
</evidence>
<protein>
    <recommendedName>
        <fullName evidence="3">PepSY domain-containing protein</fullName>
    </recommendedName>
</protein>
<keyword evidence="1" id="KW-0732">Signal</keyword>
<organism evidence="2">
    <name type="scientific">uncultured Alphaproteobacteria bacterium</name>
    <dbReference type="NCBI Taxonomy" id="91750"/>
    <lineage>
        <taxon>Bacteria</taxon>
        <taxon>Pseudomonadati</taxon>
        <taxon>Pseudomonadota</taxon>
        <taxon>Alphaproteobacteria</taxon>
        <taxon>environmental samples</taxon>
    </lineage>
</organism>
<proteinExistence type="predicted"/>
<feature type="chain" id="PRO_5013030175" description="PepSY domain-containing protein" evidence="1">
    <location>
        <begin position="24"/>
        <end position="139"/>
    </location>
</feature>
<dbReference type="AlphaFoldDB" id="A0A212JHJ6"/>
<gene>
    <name evidence="2" type="ORF">KL86APRO_11068</name>
</gene>
<evidence type="ECO:0000313" key="2">
    <source>
        <dbReference type="EMBL" id="SBV98881.1"/>
    </source>
</evidence>